<evidence type="ECO:0000313" key="2">
    <source>
        <dbReference type="EMBL" id="GAH34401.1"/>
    </source>
</evidence>
<dbReference type="AlphaFoldDB" id="X1EM27"/>
<name>X1EM27_9ZZZZ</name>
<feature type="transmembrane region" description="Helical" evidence="1">
    <location>
        <begin position="77"/>
        <end position="96"/>
    </location>
</feature>
<keyword evidence="1" id="KW-0472">Membrane</keyword>
<evidence type="ECO:0000256" key="1">
    <source>
        <dbReference type="SAM" id="Phobius"/>
    </source>
</evidence>
<gene>
    <name evidence="2" type="ORF">S03H2_22160</name>
</gene>
<keyword evidence="1" id="KW-0812">Transmembrane</keyword>
<dbReference type="InterPro" id="IPR009825">
    <property type="entry name" value="ECF_substrate-spec-like"/>
</dbReference>
<dbReference type="EMBL" id="BARU01011887">
    <property type="protein sequence ID" value="GAH34401.1"/>
    <property type="molecule type" value="Genomic_DNA"/>
</dbReference>
<dbReference type="Pfam" id="PF07155">
    <property type="entry name" value="ECF-ribofla_trS"/>
    <property type="match status" value="1"/>
</dbReference>
<accession>X1EM27</accession>
<protein>
    <submittedName>
        <fullName evidence="2">Uncharacterized protein</fullName>
    </submittedName>
</protein>
<keyword evidence="1" id="KW-1133">Transmembrane helix</keyword>
<feature type="transmembrane region" description="Helical" evidence="1">
    <location>
        <begin position="44"/>
        <end position="70"/>
    </location>
</feature>
<feature type="transmembrane region" description="Helical" evidence="1">
    <location>
        <begin position="12"/>
        <end position="38"/>
    </location>
</feature>
<dbReference type="Gene3D" id="1.10.1760.20">
    <property type="match status" value="1"/>
</dbReference>
<feature type="non-terminal residue" evidence="2">
    <location>
        <position position="128"/>
    </location>
</feature>
<proteinExistence type="predicted"/>
<sequence length="128" mass="13612">MDERRLSETLIIVLTAINASLYTVVGIMTNFGIVMFGVRFWPAVVVPAVFAVLFGPVVGGIGAAIGIFICDMLTHGMPLLSLSVGVTSNFIAFYILGHMTREYSLKRYLIAATVSLLVGSAIIGIGVC</sequence>
<organism evidence="2">
    <name type="scientific">marine sediment metagenome</name>
    <dbReference type="NCBI Taxonomy" id="412755"/>
    <lineage>
        <taxon>unclassified sequences</taxon>
        <taxon>metagenomes</taxon>
        <taxon>ecological metagenomes</taxon>
    </lineage>
</organism>
<feature type="transmembrane region" description="Helical" evidence="1">
    <location>
        <begin position="108"/>
        <end position="127"/>
    </location>
</feature>
<reference evidence="2" key="1">
    <citation type="journal article" date="2014" name="Front. Microbiol.">
        <title>High frequency of phylogenetically diverse reductive dehalogenase-homologous genes in deep subseafloor sedimentary metagenomes.</title>
        <authorList>
            <person name="Kawai M."/>
            <person name="Futagami T."/>
            <person name="Toyoda A."/>
            <person name="Takaki Y."/>
            <person name="Nishi S."/>
            <person name="Hori S."/>
            <person name="Arai W."/>
            <person name="Tsubouchi T."/>
            <person name="Morono Y."/>
            <person name="Uchiyama I."/>
            <person name="Ito T."/>
            <person name="Fujiyama A."/>
            <person name="Inagaki F."/>
            <person name="Takami H."/>
        </authorList>
    </citation>
    <scope>NUCLEOTIDE SEQUENCE</scope>
    <source>
        <strain evidence="2">Expedition CK06-06</strain>
    </source>
</reference>
<dbReference type="GO" id="GO:0016020">
    <property type="term" value="C:membrane"/>
    <property type="evidence" value="ECO:0007669"/>
    <property type="project" value="InterPro"/>
</dbReference>
<comment type="caution">
    <text evidence="2">The sequence shown here is derived from an EMBL/GenBank/DDBJ whole genome shotgun (WGS) entry which is preliminary data.</text>
</comment>